<sequence>MHWQELKDEIYFEDGSLRDIYVLDITRADWQKWIDLVNRKYTVEFYDARTGITNDKIDFKLVKEYWDSNGEREVIQACIKIGSTNIMCYFFDSSEIENDLNPKEFRSKTDHDSLVDYLDDIAAALNKEVYVTNENTNDSILIKRVPLHDE</sequence>
<organism evidence="1 2">
    <name type="scientific">Dawidia soli</name>
    <dbReference type="NCBI Taxonomy" id="2782352"/>
    <lineage>
        <taxon>Bacteria</taxon>
        <taxon>Pseudomonadati</taxon>
        <taxon>Bacteroidota</taxon>
        <taxon>Cytophagia</taxon>
        <taxon>Cytophagales</taxon>
        <taxon>Chryseotaleaceae</taxon>
        <taxon>Dawidia</taxon>
    </lineage>
</organism>
<comment type="caution">
    <text evidence="1">The sequence shown here is derived from an EMBL/GenBank/DDBJ whole genome shotgun (WGS) entry which is preliminary data.</text>
</comment>
<gene>
    <name evidence="1" type="ORF">KK078_23155</name>
</gene>
<keyword evidence="2" id="KW-1185">Reference proteome</keyword>
<dbReference type="EMBL" id="JAHESC010000042">
    <property type="protein sequence ID" value="MBT1689480.1"/>
    <property type="molecule type" value="Genomic_DNA"/>
</dbReference>
<name>A0AAP2GKC6_9BACT</name>
<dbReference type="RefSeq" id="WP_254092703.1">
    <property type="nucleotide sequence ID" value="NZ_JAHESC010000042.1"/>
</dbReference>
<dbReference type="Proteomes" id="UP001319180">
    <property type="component" value="Unassembled WGS sequence"/>
</dbReference>
<dbReference type="AlphaFoldDB" id="A0AAP2GKC6"/>
<evidence type="ECO:0000313" key="1">
    <source>
        <dbReference type="EMBL" id="MBT1689480.1"/>
    </source>
</evidence>
<reference evidence="1 2" key="1">
    <citation type="submission" date="2021-05" db="EMBL/GenBank/DDBJ databases">
        <title>A Polyphasic approach of four new species of the genus Ohtaekwangia: Ohtaekwangia histidinii sp. nov., Ohtaekwangia cretensis sp. nov., Ohtaekwangia indiensis sp. nov., Ohtaekwangia reichenbachii sp. nov. from diverse environment.</title>
        <authorList>
            <person name="Octaviana S."/>
        </authorList>
    </citation>
    <scope>NUCLEOTIDE SEQUENCE [LARGE SCALE GENOMIC DNA]</scope>
    <source>
        <strain evidence="1 2">PWU37</strain>
    </source>
</reference>
<protein>
    <submittedName>
        <fullName evidence="1">Uncharacterized protein</fullName>
    </submittedName>
</protein>
<evidence type="ECO:0000313" key="2">
    <source>
        <dbReference type="Proteomes" id="UP001319180"/>
    </source>
</evidence>
<accession>A0AAP2GKC6</accession>
<proteinExistence type="predicted"/>